<feature type="transmembrane region" description="Helical" evidence="7">
    <location>
        <begin position="106"/>
        <end position="127"/>
    </location>
</feature>
<dbReference type="RefSeq" id="WP_186900886.1">
    <property type="nucleotide sequence ID" value="NZ_JACOOT010000008.1"/>
</dbReference>
<keyword evidence="5 7" id="KW-1133">Transmembrane helix</keyword>
<dbReference type="SUPFAM" id="SSF161098">
    <property type="entry name" value="MetI-like"/>
    <property type="match status" value="1"/>
</dbReference>
<evidence type="ECO:0000256" key="2">
    <source>
        <dbReference type="ARBA" id="ARBA00022448"/>
    </source>
</evidence>
<evidence type="ECO:0000256" key="6">
    <source>
        <dbReference type="ARBA" id="ARBA00023136"/>
    </source>
</evidence>
<reference evidence="9 10" key="1">
    <citation type="submission" date="2020-08" db="EMBL/GenBank/DDBJ databases">
        <title>Genome public.</title>
        <authorList>
            <person name="Liu C."/>
            <person name="Sun Q."/>
        </authorList>
    </citation>
    <scope>NUCLEOTIDE SEQUENCE [LARGE SCALE GENOMIC DNA]</scope>
    <source>
        <strain evidence="9 10">BX17</strain>
    </source>
</reference>
<dbReference type="CDD" id="cd06261">
    <property type="entry name" value="TM_PBP2"/>
    <property type="match status" value="1"/>
</dbReference>
<evidence type="ECO:0000256" key="5">
    <source>
        <dbReference type="ARBA" id="ARBA00022989"/>
    </source>
</evidence>
<comment type="similarity">
    <text evidence="7">Belongs to the binding-protein-dependent transport system permease family.</text>
</comment>
<dbReference type="PROSITE" id="PS50928">
    <property type="entry name" value="ABC_TM1"/>
    <property type="match status" value="1"/>
</dbReference>
<proteinExistence type="inferred from homology"/>
<feature type="transmembrane region" description="Helical" evidence="7">
    <location>
        <begin position="75"/>
        <end position="94"/>
    </location>
</feature>
<dbReference type="PANTHER" id="PTHR30193">
    <property type="entry name" value="ABC TRANSPORTER PERMEASE PROTEIN"/>
    <property type="match status" value="1"/>
</dbReference>
<evidence type="ECO:0000256" key="4">
    <source>
        <dbReference type="ARBA" id="ARBA00022692"/>
    </source>
</evidence>
<comment type="subcellular location">
    <subcellularLocation>
        <location evidence="1 7">Cell membrane</location>
        <topology evidence="1 7">Multi-pass membrane protein</topology>
    </subcellularLocation>
</comment>
<dbReference type="InterPro" id="IPR051393">
    <property type="entry name" value="ABC_transporter_permease"/>
</dbReference>
<sequence>MNKKKIYPQWFLILPLALYIIFFLLPSIMGVAYSFTDWNSRSVLNGVHFVGLDNFKEIFTSNKDYLSGIGNTLKFTIISNIVKLIPALLIAIMLQEGLKGKGLYRTLLYLPSILPFVIIGLVFKSILNYNNGLLNAILDGLHLGILKQKWLSDLGVVWKSIYGVDAWRGIGYVMTIFLAGLNTIPRSYYEAAEIDGANFWQRLRYVTLPMLSGAIMINLVFGITYGLKVFDIVYVLTNGGPGHATEVLTTYAFQLYSRGQYGMSSALNSILLLITAIAGVVIVKTLGKQEVQQ</sequence>
<name>A0A8I0DQ52_9FIRM</name>
<feature type="domain" description="ABC transmembrane type-1" evidence="8">
    <location>
        <begin position="69"/>
        <end position="282"/>
    </location>
</feature>
<keyword evidence="6 7" id="KW-0472">Membrane</keyword>
<feature type="transmembrane region" description="Helical" evidence="7">
    <location>
        <begin position="205"/>
        <end position="227"/>
    </location>
</feature>
<accession>A0A8I0DQ52</accession>
<keyword evidence="10" id="KW-1185">Reference proteome</keyword>
<evidence type="ECO:0000256" key="1">
    <source>
        <dbReference type="ARBA" id="ARBA00004651"/>
    </source>
</evidence>
<feature type="transmembrane region" description="Helical" evidence="7">
    <location>
        <begin position="266"/>
        <end position="287"/>
    </location>
</feature>
<dbReference type="GO" id="GO:0055085">
    <property type="term" value="P:transmembrane transport"/>
    <property type="evidence" value="ECO:0007669"/>
    <property type="project" value="InterPro"/>
</dbReference>
<evidence type="ECO:0000313" key="10">
    <source>
        <dbReference type="Proteomes" id="UP000652847"/>
    </source>
</evidence>
<keyword evidence="4 7" id="KW-0812">Transmembrane</keyword>
<evidence type="ECO:0000313" key="9">
    <source>
        <dbReference type="EMBL" id="MBC5650136.1"/>
    </source>
</evidence>
<dbReference type="InterPro" id="IPR035906">
    <property type="entry name" value="MetI-like_sf"/>
</dbReference>
<protein>
    <submittedName>
        <fullName evidence="9">Sugar ABC transporter permease</fullName>
    </submittedName>
</protein>
<evidence type="ECO:0000259" key="8">
    <source>
        <dbReference type="PROSITE" id="PS50928"/>
    </source>
</evidence>
<comment type="caution">
    <text evidence="9">The sequence shown here is derived from an EMBL/GenBank/DDBJ whole genome shotgun (WGS) entry which is preliminary data.</text>
</comment>
<dbReference type="Proteomes" id="UP000652847">
    <property type="component" value="Unassembled WGS sequence"/>
</dbReference>
<gene>
    <name evidence="9" type="ORF">H8S54_03095</name>
</gene>
<dbReference type="InterPro" id="IPR000515">
    <property type="entry name" value="MetI-like"/>
</dbReference>
<dbReference type="GO" id="GO:0005886">
    <property type="term" value="C:plasma membrane"/>
    <property type="evidence" value="ECO:0007669"/>
    <property type="project" value="UniProtKB-SubCell"/>
</dbReference>
<keyword evidence="2 7" id="KW-0813">Transport</keyword>
<dbReference type="PANTHER" id="PTHR30193:SF37">
    <property type="entry name" value="INNER MEMBRANE ABC TRANSPORTER PERMEASE PROTEIN YCJO"/>
    <property type="match status" value="1"/>
</dbReference>
<feature type="transmembrane region" description="Helical" evidence="7">
    <location>
        <begin position="12"/>
        <end position="35"/>
    </location>
</feature>
<organism evidence="9 10">
    <name type="scientific">Blautia segnis</name>
    <dbReference type="NCBI Taxonomy" id="2763030"/>
    <lineage>
        <taxon>Bacteria</taxon>
        <taxon>Bacillati</taxon>
        <taxon>Bacillota</taxon>
        <taxon>Clostridia</taxon>
        <taxon>Lachnospirales</taxon>
        <taxon>Lachnospiraceae</taxon>
        <taxon>Blautia</taxon>
    </lineage>
</organism>
<keyword evidence="3" id="KW-1003">Cell membrane</keyword>
<dbReference type="Gene3D" id="1.10.3720.10">
    <property type="entry name" value="MetI-like"/>
    <property type="match status" value="1"/>
</dbReference>
<evidence type="ECO:0000256" key="7">
    <source>
        <dbReference type="RuleBase" id="RU363032"/>
    </source>
</evidence>
<dbReference type="Pfam" id="PF00528">
    <property type="entry name" value="BPD_transp_1"/>
    <property type="match status" value="1"/>
</dbReference>
<dbReference type="AlphaFoldDB" id="A0A8I0DQ52"/>
<evidence type="ECO:0000256" key="3">
    <source>
        <dbReference type="ARBA" id="ARBA00022475"/>
    </source>
</evidence>
<feature type="transmembrane region" description="Helical" evidence="7">
    <location>
        <begin position="166"/>
        <end position="184"/>
    </location>
</feature>
<dbReference type="EMBL" id="JACOOT010000008">
    <property type="protein sequence ID" value="MBC5650136.1"/>
    <property type="molecule type" value="Genomic_DNA"/>
</dbReference>